<dbReference type="Pfam" id="PF01842">
    <property type="entry name" value="ACT"/>
    <property type="match status" value="1"/>
</dbReference>
<dbReference type="SUPFAM" id="SSF143548">
    <property type="entry name" value="Serine metabolism enzymes domain"/>
    <property type="match status" value="1"/>
</dbReference>
<dbReference type="InterPro" id="IPR029752">
    <property type="entry name" value="D-isomer_DH_CS1"/>
</dbReference>
<dbReference type="PROSITE" id="PS00670">
    <property type="entry name" value="D_2_HYDROXYACID_DH_2"/>
    <property type="match status" value="1"/>
</dbReference>
<protein>
    <recommendedName>
        <fullName evidence="4 9">D-3-phosphoglycerate dehydrogenase</fullName>
        <ecNumber evidence="9">1.1.1.95</ecNumber>
    </recommendedName>
</protein>
<sequence>MTFNILISDPLSEDGIFPLRQAEGLNIVVETDSSPEQLAERIKDYDALLVRSQTQVTREIIEKATKLKIIGRAGVGVDNIDLDAATEHGIIVVNAPDGNTNSAAEHTIAMLMALARKIPQAFNSLKNQQWDRKSFIGVELKNKTLGVVGLGRIGAEVAARAKGQRMNVIAYDPFLTDEKAKKMGITAGSVEDVLKAADFITVHTPLLKETKHMINKEAFDLMKDGVQIINCARGGIIDEDALYEAIVSKKVAGAALDVFETEPFVGHKLLTLPEVIATPHLGASTIEAQESVAIDVSRDVVTFLNGGAVQNPVNLPSVSKEALAKVEPFFDLVEKLGVFLSHLAEGVIEEVNIYYSGQLAESDVRPLTRNTLKGLLKRNLGTHVNDVNAKFLADRIGIKINEHKTSTSKGFSNLVTVEVSTTNGFRRVAGTLLNGLGARIVKVDDNLVDVTPDGHLLFIKHKDQPGAIGRVGTLLAIENINIATMQVGRSTVGGNAIMMLSVDNHVEKVNVERMKELEDIFDVIAIDL</sequence>
<dbReference type="SUPFAM" id="SSF52283">
    <property type="entry name" value="Formate/glycerate dehydrogenase catalytic domain-like"/>
    <property type="match status" value="1"/>
</dbReference>
<name>A0A921FX44_SPOPS</name>
<dbReference type="Pfam" id="PF19304">
    <property type="entry name" value="PGDH_inter"/>
    <property type="match status" value="1"/>
</dbReference>
<dbReference type="SUPFAM" id="SSF55021">
    <property type="entry name" value="ACT-like"/>
    <property type="match status" value="1"/>
</dbReference>
<evidence type="ECO:0000259" key="10">
    <source>
        <dbReference type="PROSITE" id="PS51671"/>
    </source>
</evidence>
<dbReference type="PANTHER" id="PTHR42938:SF9">
    <property type="entry name" value="FORMATE DEHYDROGENASE 1"/>
    <property type="match status" value="1"/>
</dbReference>
<dbReference type="EC" id="1.1.1.95" evidence="9"/>
<dbReference type="SUPFAM" id="SSF51735">
    <property type="entry name" value="NAD(P)-binding Rossmann-fold domains"/>
    <property type="match status" value="1"/>
</dbReference>
<dbReference type="CDD" id="cd04902">
    <property type="entry name" value="ACT_3PGDH-xct"/>
    <property type="match status" value="1"/>
</dbReference>
<dbReference type="Proteomes" id="UP000698173">
    <property type="component" value="Unassembled WGS sequence"/>
</dbReference>
<dbReference type="Gene3D" id="3.30.1330.90">
    <property type="entry name" value="D-3-phosphoglycerate dehydrogenase, domain 3"/>
    <property type="match status" value="1"/>
</dbReference>
<dbReference type="FunFam" id="3.30.1330.90:FF:000003">
    <property type="entry name" value="D-3-phosphoglycerate dehydrogenase"/>
    <property type="match status" value="1"/>
</dbReference>
<evidence type="ECO:0000313" key="12">
    <source>
        <dbReference type="Proteomes" id="UP000698173"/>
    </source>
</evidence>
<keyword evidence="6 9" id="KW-0520">NAD</keyword>
<dbReference type="InterPro" id="IPR045865">
    <property type="entry name" value="ACT-like_dom_sf"/>
</dbReference>
<evidence type="ECO:0000256" key="4">
    <source>
        <dbReference type="ARBA" id="ARBA00021582"/>
    </source>
</evidence>
<comment type="catalytic activity">
    <reaction evidence="8 9">
        <text>(2R)-3-phosphoglycerate + NAD(+) = 3-phosphooxypyruvate + NADH + H(+)</text>
        <dbReference type="Rhea" id="RHEA:12641"/>
        <dbReference type="ChEBI" id="CHEBI:15378"/>
        <dbReference type="ChEBI" id="CHEBI:18110"/>
        <dbReference type="ChEBI" id="CHEBI:57540"/>
        <dbReference type="ChEBI" id="CHEBI:57945"/>
        <dbReference type="ChEBI" id="CHEBI:58272"/>
        <dbReference type="EC" id="1.1.1.95"/>
    </reaction>
</comment>
<dbReference type="Pfam" id="PF00389">
    <property type="entry name" value="2-Hacid_dh"/>
    <property type="match status" value="1"/>
</dbReference>
<dbReference type="Gene3D" id="3.40.50.720">
    <property type="entry name" value="NAD(P)-binding Rossmann-like Domain"/>
    <property type="match status" value="2"/>
</dbReference>
<keyword evidence="9" id="KW-0028">Amino-acid biosynthesis</keyword>
<organism evidence="11 12">
    <name type="scientific">Sporosarcina psychrophila</name>
    <name type="common">Bacillus psychrophilus</name>
    <dbReference type="NCBI Taxonomy" id="1476"/>
    <lineage>
        <taxon>Bacteria</taxon>
        <taxon>Bacillati</taxon>
        <taxon>Bacillota</taxon>
        <taxon>Bacilli</taxon>
        <taxon>Bacillales</taxon>
        <taxon>Caryophanaceae</taxon>
        <taxon>Sporosarcina</taxon>
    </lineage>
</organism>
<comment type="catalytic activity">
    <reaction evidence="7">
        <text>(R)-2-hydroxyglutarate + NAD(+) = 2-oxoglutarate + NADH + H(+)</text>
        <dbReference type="Rhea" id="RHEA:49612"/>
        <dbReference type="ChEBI" id="CHEBI:15378"/>
        <dbReference type="ChEBI" id="CHEBI:15801"/>
        <dbReference type="ChEBI" id="CHEBI:16810"/>
        <dbReference type="ChEBI" id="CHEBI:57540"/>
        <dbReference type="ChEBI" id="CHEBI:57945"/>
        <dbReference type="EC" id="1.1.1.399"/>
    </reaction>
</comment>
<evidence type="ECO:0000256" key="1">
    <source>
        <dbReference type="ARBA" id="ARBA00003800"/>
    </source>
</evidence>
<keyword evidence="9" id="KW-0718">Serine biosynthesis</keyword>
<accession>A0A921FX44</accession>
<evidence type="ECO:0000313" key="11">
    <source>
        <dbReference type="EMBL" id="HJF31200.1"/>
    </source>
</evidence>
<dbReference type="FunFam" id="3.30.70.260:FF:000008">
    <property type="entry name" value="D-3-phosphoglycerate dehydrogenase, chloroplastic"/>
    <property type="match status" value="1"/>
</dbReference>
<dbReference type="GO" id="GO:0051287">
    <property type="term" value="F:NAD binding"/>
    <property type="evidence" value="ECO:0007669"/>
    <property type="project" value="UniProtKB-UniRule"/>
</dbReference>
<evidence type="ECO:0000256" key="9">
    <source>
        <dbReference type="RuleBase" id="RU363003"/>
    </source>
</evidence>
<comment type="similarity">
    <text evidence="3 9">Belongs to the D-isomer specific 2-hydroxyacid dehydrogenase family.</text>
</comment>
<dbReference type="InterPro" id="IPR006140">
    <property type="entry name" value="D-isomer_DH_NAD-bd"/>
</dbReference>
<dbReference type="PROSITE" id="PS00065">
    <property type="entry name" value="D_2_HYDROXYACID_DH_1"/>
    <property type="match status" value="1"/>
</dbReference>
<dbReference type="Gene3D" id="3.30.70.260">
    <property type="match status" value="1"/>
</dbReference>
<dbReference type="NCBIfam" id="TIGR01327">
    <property type="entry name" value="PGDH"/>
    <property type="match status" value="1"/>
</dbReference>
<evidence type="ECO:0000256" key="7">
    <source>
        <dbReference type="ARBA" id="ARBA00048126"/>
    </source>
</evidence>
<feature type="domain" description="ACT" evidence="10">
    <location>
        <begin position="456"/>
        <end position="528"/>
    </location>
</feature>
<dbReference type="InterPro" id="IPR006139">
    <property type="entry name" value="D-isomer_2_OHA_DH_cat_dom"/>
</dbReference>
<dbReference type="InterPro" id="IPR036291">
    <property type="entry name" value="NAD(P)-bd_dom_sf"/>
</dbReference>
<dbReference type="InterPro" id="IPR029009">
    <property type="entry name" value="ASB_dom_sf"/>
</dbReference>
<reference evidence="11" key="1">
    <citation type="journal article" date="2021" name="PeerJ">
        <title>Extensive microbial diversity within the chicken gut microbiome revealed by metagenomics and culture.</title>
        <authorList>
            <person name="Gilroy R."/>
            <person name="Ravi A."/>
            <person name="Getino M."/>
            <person name="Pursley I."/>
            <person name="Horton D.L."/>
            <person name="Alikhan N.F."/>
            <person name="Baker D."/>
            <person name="Gharbi K."/>
            <person name="Hall N."/>
            <person name="Watson M."/>
            <person name="Adriaenssens E.M."/>
            <person name="Foster-Nyarko E."/>
            <person name="Jarju S."/>
            <person name="Secka A."/>
            <person name="Antonio M."/>
            <person name="Oren A."/>
            <person name="Chaudhuri R.R."/>
            <person name="La Ragione R."/>
            <person name="Hildebrand F."/>
            <person name="Pallen M.J."/>
        </authorList>
    </citation>
    <scope>NUCLEOTIDE SEQUENCE</scope>
    <source>
        <strain evidence="11">CHK171-7178</strain>
    </source>
</reference>
<evidence type="ECO:0000256" key="2">
    <source>
        <dbReference type="ARBA" id="ARBA00005216"/>
    </source>
</evidence>
<proteinExistence type="inferred from homology"/>
<comment type="pathway">
    <text evidence="2 9">Amino-acid biosynthesis; L-serine biosynthesis; L-serine from 3-phospho-D-glycerate: step 1/3.</text>
</comment>
<keyword evidence="5 9" id="KW-0560">Oxidoreductase</keyword>
<dbReference type="CDD" id="cd12173">
    <property type="entry name" value="PGDH_4"/>
    <property type="match status" value="1"/>
</dbReference>
<dbReference type="Pfam" id="PF02826">
    <property type="entry name" value="2-Hacid_dh_C"/>
    <property type="match status" value="1"/>
</dbReference>
<evidence type="ECO:0000256" key="6">
    <source>
        <dbReference type="ARBA" id="ARBA00023027"/>
    </source>
</evidence>
<dbReference type="EMBL" id="DYWT01000092">
    <property type="protein sequence ID" value="HJF31200.1"/>
    <property type="molecule type" value="Genomic_DNA"/>
</dbReference>
<reference evidence="11" key="2">
    <citation type="submission" date="2021-09" db="EMBL/GenBank/DDBJ databases">
        <authorList>
            <person name="Gilroy R."/>
        </authorList>
    </citation>
    <scope>NUCLEOTIDE SEQUENCE</scope>
    <source>
        <strain evidence="11">CHK171-7178</strain>
    </source>
</reference>
<dbReference type="InterPro" id="IPR045626">
    <property type="entry name" value="PGDH_ASB_dom"/>
</dbReference>
<comment type="function">
    <text evidence="1">Catalyzes the reversible oxidation of 3-phospho-D-glycerate to 3-phosphonooxypyruvate, the first step of the phosphorylated L-serine biosynthesis pathway. Also catalyzes the reversible oxidation of 2-hydroxyglutarate to 2-oxoglutarate.</text>
</comment>
<dbReference type="FunFam" id="3.40.50.720:FF:000021">
    <property type="entry name" value="D-3-phosphoglycerate dehydrogenase"/>
    <property type="match status" value="1"/>
</dbReference>
<evidence type="ECO:0000256" key="8">
    <source>
        <dbReference type="ARBA" id="ARBA00048731"/>
    </source>
</evidence>
<gene>
    <name evidence="11" type="primary">serA</name>
    <name evidence="11" type="ORF">K8V56_05395</name>
</gene>
<dbReference type="InterPro" id="IPR006236">
    <property type="entry name" value="PGDH"/>
</dbReference>
<dbReference type="GO" id="GO:0006564">
    <property type="term" value="P:L-serine biosynthetic process"/>
    <property type="evidence" value="ECO:0007669"/>
    <property type="project" value="UniProtKB-UniRule"/>
</dbReference>
<evidence type="ECO:0000256" key="5">
    <source>
        <dbReference type="ARBA" id="ARBA00023002"/>
    </source>
</evidence>
<dbReference type="PANTHER" id="PTHR42938">
    <property type="entry name" value="FORMATE DEHYDROGENASE 1"/>
    <property type="match status" value="1"/>
</dbReference>
<dbReference type="InterPro" id="IPR002912">
    <property type="entry name" value="ACT_dom"/>
</dbReference>
<dbReference type="AlphaFoldDB" id="A0A921FX44"/>
<evidence type="ECO:0000256" key="3">
    <source>
        <dbReference type="ARBA" id="ARBA00005854"/>
    </source>
</evidence>
<dbReference type="PROSITE" id="PS51671">
    <property type="entry name" value="ACT"/>
    <property type="match status" value="1"/>
</dbReference>
<dbReference type="InterPro" id="IPR029753">
    <property type="entry name" value="D-isomer_DH_CS"/>
</dbReference>
<comment type="caution">
    <text evidence="11">The sequence shown here is derived from an EMBL/GenBank/DDBJ whole genome shotgun (WGS) entry which is preliminary data.</text>
</comment>
<dbReference type="GO" id="GO:0004617">
    <property type="term" value="F:phosphoglycerate dehydrogenase activity"/>
    <property type="evidence" value="ECO:0007669"/>
    <property type="project" value="UniProtKB-UniRule"/>
</dbReference>